<dbReference type="InterPro" id="IPR018523">
    <property type="entry name" value="Isocitrate_lyase_ph_CS"/>
</dbReference>
<comment type="cofactor">
    <cofactor evidence="1">
        <name>Mg(2+)</name>
        <dbReference type="ChEBI" id="CHEBI:18420"/>
    </cofactor>
</comment>
<organism evidence="7 8">
    <name type="scientific">Nitrospira moscoviensis</name>
    <dbReference type="NCBI Taxonomy" id="42253"/>
    <lineage>
        <taxon>Bacteria</taxon>
        <taxon>Pseudomonadati</taxon>
        <taxon>Nitrospirota</taxon>
        <taxon>Nitrospiria</taxon>
        <taxon>Nitrospirales</taxon>
        <taxon>Nitrospiraceae</taxon>
        <taxon>Nitrospira</taxon>
    </lineage>
</organism>
<gene>
    <name evidence="7" type="primary">prpB</name>
    <name evidence="7" type="ORF">NITMOv2_0046</name>
</gene>
<dbReference type="InterPro" id="IPR039556">
    <property type="entry name" value="ICL/PEPM"/>
</dbReference>
<dbReference type="Gene3D" id="3.20.20.60">
    <property type="entry name" value="Phosphoenolpyruvate-binding domains"/>
    <property type="match status" value="1"/>
</dbReference>
<keyword evidence="4" id="KW-0460">Magnesium</keyword>
<evidence type="ECO:0000256" key="2">
    <source>
        <dbReference type="ARBA" id="ARBA00009282"/>
    </source>
</evidence>
<dbReference type="KEGG" id="nmv:NITMOv2_0046"/>
<dbReference type="STRING" id="42253.NITMOv2_0046"/>
<comment type="catalytic activity">
    <reaction evidence="6">
        <text>(2S,3R)-3-hydroxybutane-1,2,3-tricarboxylate = pyruvate + succinate</text>
        <dbReference type="Rhea" id="RHEA:16809"/>
        <dbReference type="ChEBI" id="CHEBI:15361"/>
        <dbReference type="ChEBI" id="CHEBI:30031"/>
        <dbReference type="ChEBI" id="CHEBI:57429"/>
        <dbReference type="EC" id="4.1.3.30"/>
    </reaction>
</comment>
<dbReference type="Proteomes" id="UP000069205">
    <property type="component" value="Chromosome"/>
</dbReference>
<keyword evidence="8" id="KW-1185">Reference proteome</keyword>
<comment type="pathway">
    <text evidence="6">Organic acid metabolism; propanoate degradation.</text>
</comment>
<evidence type="ECO:0000256" key="4">
    <source>
        <dbReference type="ARBA" id="ARBA00022842"/>
    </source>
</evidence>
<dbReference type="GO" id="GO:0019629">
    <property type="term" value="P:propionate catabolic process, 2-methylcitrate cycle"/>
    <property type="evidence" value="ECO:0007669"/>
    <property type="project" value="InterPro"/>
</dbReference>
<dbReference type="PATRIC" id="fig|42253.5.peg.48"/>
<sequence>MDHKGQMKTSRLRELLGTRTIAIPGAFNALIAMQIERAGYEALYVSGAALSACRGIPDIGLLTLTDVTAEAGRIAQAVSIPTIVDADTGYGGPQAAAEAATAFEEAGLAGMQIEDQEEAKKCGHLPGKRLVPVADMAAKIEAAVHARRDPNFLIVARTDARGVEGFDAAVRRALTYAEAGADALFPEALESAHEFGTFASEIRKGGVTLPLIANMTEFGKTPLLSVTEFESLGYRGVLFPVTALRTALRAIEALLAELKLFGTQRDWLHHMMTRQELYNLLGYINSQGPQEGERYEPGHERVSRD</sequence>
<dbReference type="InterPro" id="IPR012695">
    <property type="entry name" value="PrpB"/>
</dbReference>
<dbReference type="EMBL" id="CP011801">
    <property type="protein sequence ID" value="ALA56490.1"/>
    <property type="molecule type" value="Genomic_DNA"/>
</dbReference>
<dbReference type="OrthoDB" id="9771433at2"/>
<evidence type="ECO:0000256" key="5">
    <source>
        <dbReference type="ARBA" id="ARBA00023239"/>
    </source>
</evidence>
<proteinExistence type="inferred from homology"/>
<dbReference type="GO" id="GO:0046872">
    <property type="term" value="F:metal ion binding"/>
    <property type="evidence" value="ECO:0007669"/>
    <property type="project" value="UniProtKB-KW"/>
</dbReference>
<dbReference type="EC" id="4.1.3.30" evidence="6"/>
<reference evidence="7 8" key="1">
    <citation type="journal article" date="2015" name="Proc. Natl. Acad. Sci. U.S.A.">
        <title>Expanded metabolic versatility of ubiquitous nitrite-oxidizing bacteria from the genus Nitrospira.</title>
        <authorList>
            <person name="Koch H."/>
            <person name="Lucker S."/>
            <person name="Albertsen M."/>
            <person name="Kitzinger K."/>
            <person name="Herbold C."/>
            <person name="Spieck E."/>
            <person name="Nielsen P.H."/>
            <person name="Wagner M."/>
            <person name="Daims H."/>
        </authorList>
    </citation>
    <scope>NUCLEOTIDE SEQUENCE [LARGE SCALE GENOMIC DNA]</scope>
    <source>
        <strain evidence="7 8">NSP M-1</strain>
    </source>
</reference>
<dbReference type="AlphaFoldDB" id="A0A0K2G6D4"/>
<dbReference type="GO" id="GO:0046421">
    <property type="term" value="F:methylisocitrate lyase activity"/>
    <property type="evidence" value="ECO:0007669"/>
    <property type="project" value="UniProtKB-EC"/>
</dbReference>
<dbReference type="NCBIfam" id="TIGR02317">
    <property type="entry name" value="prpB"/>
    <property type="match status" value="1"/>
</dbReference>
<dbReference type="CDD" id="cd00377">
    <property type="entry name" value="ICL_PEPM"/>
    <property type="match status" value="1"/>
</dbReference>
<evidence type="ECO:0000313" key="7">
    <source>
        <dbReference type="EMBL" id="ALA56490.1"/>
    </source>
</evidence>
<evidence type="ECO:0000256" key="6">
    <source>
        <dbReference type="RuleBase" id="RU361121"/>
    </source>
</evidence>
<protein>
    <recommendedName>
        <fullName evidence="6">Methylisocitrate lyase</fullName>
        <ecNumber evidence="6">4.1.3.30</ecNumber>
    </recommendedName>
</protein>
<evidence type="ECO:0000256" key="3">
    <source>
        <dbReference type="ARBA" id="ARBA00022723"/>
    </source>
</evidence>
<dbReference type="Pfam" id="PF13714">
    <property type="entry name" value="PEP_mutase"/>
    <property type="match status" value="1"/>
</dbReference>
<dbReference type="InterPro" id="IPR015813">
    <property type="entry name" value="Pyrv/PenolPyrv_kinase-like_dom"/>
</dbReference>
<evidence type="ECO:0000313" key="8">
    <source>
        <dbReference type="Proteomes" id="UP000069205"/>
    </source>
</evidence>
<name>A0A0K2G6D4_NITMO</name>
<comment type="function">
    <text evidence="6">Catalyzes the thermodynamically favored C-C bond cleavage of (2R,3S)-2-methylisocitrate to yield pyruvate and succinate.</text>
</comment>
<keyword evidence="5 6" id="KW-0456">Lyase</keyword>
<dbReference type="InterPro" id="IPR040442">
    <property type="entry name" value="Pyrv_kinase-like_dom_sf"/>
</dbReference>
<dbReference type="UniPathway" id="UPA00946"/>
<evidence type="ECO:0000256" key="1">
    <source>
        <dbReference type="ARBA" id="ARBA00001946"/>
    </source>
</evidence>
<accession>A0A0K2G6D4</accession>
<comment type="similarity">
    <text evidence="2 6">Belongs to the isocitrate lyase/PEP mutase superfamily. Methylisocitrate lyase family.</text>
</comment>
<keyword evidence="3" id="KW-0479">Metal-binding</keyword>
<dbReference type="PANTHER" id="PTHR42905:SF5">
    <property type="entry name" value="CARBOXYVINYL-CARBOXYPHOSPHONATE PHOSPHORYLMUTASE, CHLOROPLASTIC"/>
    <property type="match status" value="1"/>
</dbReference>
<dbReference type="SUPFAM" id="SSF51621">
    <property type="entry name" value="Phosphoenolpyruvate/pyruvate domain"/>
    <property type="match status" value="1"/>
</dbReference>
<dbReference type="PROSITE" id="PS00161">
    <property type="entry name" value="ISOCITRATE_LYASE"/>
    <property type="match status" value="1"/>
</dbReference>
<dbReference type="PANTHER" id="PTHR42905">
    <property type="entry name" value="PHOSPHOENOLPYRUVATE CARBOXYLASE"/>
    <property type="match status" value="1"/>
</dbReference>